<dbReference type="EMBL" id="CP019911">
    <property type="protein sequence ID" value="AQW28814.1"/>
    <property type="molecule type" value="Genomic_DNA"/>
</dbReference>
<evidence type="ECO:0000259" key="2">
    <source>
        <dbReference type="Pfam" id="PF05065"/>
    </source>
</evidence>
<feature type="domain" description="Phage capsid-like C-terminal" evidence="2">
    <location>
        <begin position="120"/>
        <end position="393"/>
    </location>
</feature>
<accession>A0A1U9VDQ6</accession>
<evidence type="ECO:0000313" key="4">
    <source>
        <dbReference type="Proteomes" id="UP000189628"/>
    </source>
</evidence>
<dbReference type="Gene3D" id="3.30.2400.10">
    <property type="entry name" value="Major capsid protein gp5"/>
    <property type="match status" value="1"/>
</dbReference>
<dbReference type="RefSeq" id="WP_078221662.1">
    <property type="nucleotide sequence ID" value="NZ_CP019911.1"/>
</dbReference>
<evidence type="ECO:0000256" key="1">
    <source>
        <dbReference type="ARBA" id="ARBA00004328"/>
    </source>
</evidence>
<evidence type="ECO:0000313" key="3">
    <source>
        <dbReference type="EMBL" id="AQW28814.1"/>
    </source>
</evidence>
<dbReference type="AlphaFoldDB" id="A0A1U9VDQ6"/>
<comment type="subcellular location">
    <subcellularLocation>
        <location evidence="1">Virion</location>
    </subcellularLocation>
</comment>
<dbReference type="Gene3D" id="3.30.2320.10">
    <property type="entry name" value="hypothetical protein PF0899 domain"/>
    <property type="match status" value="1"/>
</dbReference>
<reference evidence="3 4" key="1">
    <citation type="submission" date="2017-02" db="EMBL/GenBank/DDBJ databases">
        <title>Blood Disease Bacterium A2-HR MARDI.</title>
        <authorList>
            <person name="Badrun R."/>
            <person name="Abu Bakar N."/>
            <person name="Laboh R."/>
        </authorList>
    </citation>
    <scope>NUCLEOTIDE SEQUENCE [LARGE SCALE GENOMIC DNA]</scope>
    <source>
        <strain evidence="3 4">A2-HR MARDI</strain>
    </source>
</reference>
<dbReference type="InterPro" id="IPR024455">
    <property type="entry name" value="Phage_capsid"/>
</dbReference>
<organism evidence="3 4">
    <name type="scientific">blood disease bacterium A2-HR MARDI</name>
    <dbReference type="NCBI Taxonomy" id="1944648"/>
    <lineage>
        <taxon>Bacteria</taxon>
        <taxon>Pseudomonadati</taxon>
        <taxon>Pseudomonadota</taxon>
        <taxon>Betaproteobacteria</taxon>
        <taxon>Burkholderiales</taxon>
        <taxon>Burkholderiaceae</taxon>
        <taxon>Ralstonia</taxon>
        <taxon>Ralstonia solanacearum species complex</taxon>
    </lineage>
</organism>
<proteinExistence type="predicted"/>
<dbReference type="Pfam" id="PF05065">
    <property type="entry name" value="Phage_capsid"/>
    <property type="match status" value="1"/>
</dbReference>
<name>A0A1U9VDQ6_9RALS</name>
<sequence>MSLQAQRERRNALVQQAKHLNAEHGEKWTADLQKQYDALVTEIGQIDDSIARQQRLLDLEADKAFETLLQRPGAGGAPGSEPSAKNQYSRFLRIGTNALTHEELVAIRNTMSVGGAGSEGGYTVQTEVAKSVTEALKKYGGMRQVAEVIQTAQGNPINYPTSDGTSEEGEIIGENAPATGLDPSFGFKPLNVYKYSSKVIAVPFELLQDSAIDVEAFVNGRIVTRLGRITNKHFTVGTGVGQPTGIVTAAGVGRVGAAGQTTTVVWDDLVELQHSVDPAYREGGNTRFMMHDTSVKTIRKLKDGNGRPLWVPDFDQGITQGMGGTLAGSPVAVNQHMPVMAANATSILFGDFSYYKIRDVMAITMFRFTDSVYTTKGQVGFLAWMRSGGNYVDVGGSVKGYQNSAT</sequence>
<dbReference type="InterPro" id="IPR054612">
    <property type="entry name" value="Phage_capsid-like_C"/>
</dbReference>
<dbReference type="NCBIfam" id="TIGR01554">
    <property type="entry name" value="major_cap_HK97"/>
    <property type="match status" value="1"/>
</dbReference>
<dbReference type="Proteomes" id="UP000189628">
    <property type="component" value="Chromosome"/>
</dbReference>
<dbReference type="SUPFAM" id="SSF56563">
    <property type="entry name" value="Major capsid protein gp5"/>
    <property type="match status" value="1"/>
</dbReference>
<protein>
    <submittedName>
        <fullName evidence="3">Capsid protein</fullName>
    </submittedName>
</protein>
<gene>
    <name evidence="3" type="ORF">B0B51_01465</name>
</gene>